<keyword evidence="7" id="KW-1185">Reference proteome</keyword>
<protein>
    <submittedName>
        <fullName evidence="5 6">Uncharacterized protein</fullName>
    </submittedName>
</protein>
<organism evidence="5">
    <name type="scientific">Guillardia theta (strain CCMP2712)</name>
    <name type="common">Cryptophyte</name>
    <dbReference type="NCBI Taxonomy" id="905079"/>
    <lineage>
        <taxon>Eukaryota</taxon>
        <taxon>Cryptophyceae</taxon>
        <taxon>Pyrenomonadales</taxon>
        <taxon>Geminigeraceae</taxon>
        <taxon>Guillardia</taxon>
    </lineage>
</organism>
<dbReference type="EMBL" id="JH993206">
    <property type="protein sequence ID" value="EKX32189.1"/>
    <property type="molecule type" value="Genomic_DNA"/>
</dbReference>
<dbReference type="SMART" id="SM00248">
    <property type="entry name" value="ANK"/>
    <property type="match status" value="3"/>
</dbReference>
<dbReference type="SUPFAM" id="SSF48403">
    <property type="entry name" value="Ankyrin repeat"/>
    <property type="match status" value="1"/>
</dbReference>
<dbReference type="InterPro" id="IPR036770">
    <property type="entry name" value="Ankyrin_rpt-contain_sf"/>
</dbReference>
<dbReference type="PANTHER" id="PTHR24166">
    <property type="entry name" value="ROLLING PEBBLES, ISOFORM B"/>
    <property type="match status" value="1"/>
</dbReference>
<evidence type="ECO:0000313" key="5">
    <source>
        <dbReference type="EMBL" id="EKX32189.1"/>
    </source>
</evidence>
<feature type="repeat" description="ANK" evidence="3">
    <location>
        <begin position="141"/>
        <end position="173"/>
    </location>
</feature>
<feature type="signal peptide" evidence="4">
    <location>
        <begin position="1"/>
        <end position="24"/>
    </location>
</feature>
<keyword evidence="2 3" id="KW-0040">ANK repeat</keyword>
<evidence type="ECO:0000256" key="1">
    <source>
        <dbReference type="ARBA" id="ARBA00022737"/>
    </source>
</evidence>
<dbReference type="InterPro" id="IPR050889">
    <property type="entry name" value="Dendritic_Spine_Reg/Scaffold"/>
</dbReference>
<keyword evidence="1" id="KW-0677">Repeat</keyword>
<evidence type="ECO:0000256" key="3">
    <source>
        <dbReference type="PROSITE-ProRule" id="PRU00023"/>
    </source>
</evidence>
<proteinExistence type="predicted"/>
<dbReference type="KEGG" id="gtt:GUITHDRAFT_148796"/>
<reference evidence="6" key="3">
    <citation type="submission" date="2016-03" db="UniProtKB">
        <authorList>
            <consortium name="EnsemblProtists"/>
        </authorList>
    </citation>
    <scope>IDENTIFICATION</scope>
</reference>
<dbReference type="Pfam" id="PF13637">
    <property type="entry name" value="Ank_4"/>
    <property type="match status" value="1"/>
</dbReference>
<dbReference type="HOGENOM" id="CLU_1477765_0_0_1"/>
<name>L1I8G8_GUITC</name>
<dbReference type="Gene3D" id="1.25.40.20">
    <property type="entry name" value="Ankyrin repeat-containing domain"/>
    <property type="match status" value="1"/>
</dbReference>
<dbReference type="OrthoDB" id="4429489at2759"/>
<dbReference type="Pfam" id="PF00023">
    <property type="entry name" value="Ank"/>
    <property type="match status" value="1"/>
</dbReference>
<reference evidence="5 7" key="1">
    <citation type="journal article" date="2012" name="Nature">
        <title>Algal genomes reveal evolutionary mosaicism and the fate of nucleomorphs.</title>
        <authorList>
            <consortium name="DOE Joint Genome Institute"/>
            <person name="Curtis B.A."/>
            <person name="Tanifuji G."/>
            <person name="Burki F."/>
            <person name="Gruber A."/>
            <person name="Irimia M."/>
            <person name="Maruyama S."/>
            <person name="Arias M.C."/>
            <person name="Ball S.G."/>
            <person name="Gile G.H."/>
            <person name="Hirakawa Y."/>
            <person name="Hopkins J.F."/>
            <person name="Kuo A."/>
            <person name="Rensing S.A."/>
            <person name="Schmutz J."/>
            <person name="Symeonidi A."/>
            <person name="Elias M."/>
            <person name="Eveleigh R.J."/>
            <person name="Herman E.K."/>
            <person name="Klute M.J."/>
            <person name="Nakayama T."/>
            <person name="Obornik M."/>
            <person name="Reyes-Prieto A."/>
            <person name="Armbrust E.V."/>
            <person name="Aves S.J."/>
            <person name="Beiko R.G."/>
            <person name="Coutinho P."/>
            <person name="Dacks J.B."/>
            <person name="Durnford D.G."/>
            <person name="Fast N.M."/>
            <person name="Green B.R."/>
            <person name="Grisdale C.J."/>
            <person name="Hempel F."/>
            <person name="Henrissat B."/>
            <person name="Hoppner M.P."/>
            <person name="Ishida K."/>
            <person name="Kim E."/>
            <person name="Koreny L."/>
            <person name="Kroth P.G."/>
            <person name="Liu Y."/>
            <person name="Malik S.B."/>
            <person name="Maier U.G."/>
            <person name="McRose D."/>
            <person name="Mock T."/>
            <person name="Neilson J.A."/>
            <person name="Onodera N.T."/>
            <person name="Poole A.M."/>
            <person name="Pritham E.J."/>
            <person name="Richards T.A."/>
            <person name="Rocap G."/>
            <person name="Roy S.W."/>
            <person name="Sarai C."/>
            <person name="Schaack S."/>
            <person name="Shirato S."/>
            <person name="Slamovits C.H."/>
            <person name="Spencer D.F."/>
            <person name="Suzuki S."/>
            <person name="Worden A.Z."/>
            <person name="Zauner S."/>
            <person name="Barry K."/>
            <person name="Bell C."/>
            <person name="Bharti A.K."/>
            <person name="Crow J.A."/>
            <person name="Grimwood J."/>
            <person name="Kramer R."/>
            <person name="Lindquist E."/>
            <person name="Lucas S."/>
            <person name="Salamov A."/>
            <person name="McFadden G.I."/>
            <person name="Lane C.E."/>
            <person name="Keeling P.J."/>
            <person name="Gray M.W."/>
            <person name="Grigoriev I.V."/>
            <person name="Archibald J.M."/>
        </authorList>
    </citation>
    <scope>NUCLEOTIDE SEQUENCE</scope>
    <source>
        <strain evidence="5 7">CCMP2712</strain>
    </source>
</reference>
<dbReference type="PROSITE" id="PS50088">
    <property type="entry name" value="ANK_REPEAT"/>
    <property type="match status" value="1"/>
</dbReference>
<keyword evidence="4" id="KW-0732">Signal</keyword>
<dbReference type="InterPro" id="IPR002110">
    <property type="entry name" value="Ankyrin_rpt"/>
</dbReference>
<dbReference type="PaxDb" id="55529-EKX32189"/>
<feature type="chain" id="PRO_5008769723" evidence="4">
    <location>
        <begin position="25"/>
        <end position="183"/>
    </location>
</feature>
<accession>L1I8G8</accession>
<evidence type="ECO:0000256" key="4">
    <source>
        <dbReference type="SAM" id="SignalP"/>
    </source>
</evidence>
<dbReference type="RefSeq" id="XP_005819169.1">
    <property type="nucleotide sequence ID" value="XM_005819112.1"/>
</dbReference>
<gene>
    <name evidence="5" type="ORF">GUITHDRAFT_148796</name>
</gene>
<dbReference type="PANTHER" id="PTHR24166:SF48">
    <property type="entry name" value="PROTEIN VAPYRIN"/>
    <property type="match status" value="1"/>
</dbReference>
<reference evidence="7" key="2">
    <citation type="submission" date="2012-11" db="EMBL/GenBank/DDBJ databases">
        <authorList>
            <person name="Kuo A."/>
            <person name="Curtis B.A."/>
            <person name="Tanifuji G."/>
            <person name="Burki F."/>
            <person name="Gruber A."/>
            <person name="Irimia M."/>
            <person name="Maruyama S."/>
            <person name="Arias M.C."/>
            <person name="Ball S.G."/>
            <person name="Gile G.H."/>
            <person name="Hirakawa Y."/>
            <person name="Hopkins J.F."/>
            <person name="Rensing S.A."/>
            <person name="Schmutz J."/>
            <person name="Symeonidi A."/>
            <person name="Elias M."/>
            <person name="Eveleigh R.J."/>
            <person name="Herman E.K."/>
            <person name="Klute M.J."/>
            <person name="Nakayama T."/>
            <person name="Obornik M."/>
            <person name="Reyes-Prieto A."/>
            <person name="Armbrust E.V."/>
            <person name="Aves S.J."/>
            <person name="Beiko R.G."/>
            <person name="Coutinho P."/>
            <person name="Dacks J.B."/>
            <person name="Durnford D.G."/>
            <person name="Fast N.M."/>
            <person name="Green B.R."/>
            <person name="Grisdale C."/>
            <person name="Hempe F."/>
            <person name="Henrissat B."/>
            <person name="Hoppner M.P."/>
            <person name="Ishida K.-I."/>
            <person name="Kim E."/>
            <person name="Koreny L."/>
            <person name="Kroth P.G."/>
            <person name="Liu Y."/>
            <person name="Malik S.-B."/>
            <person name="Maier U.G."/>
            <person name="McRose D."/>
            <person name="Mock T."/>
            <person name="Neilson J.A."/>
            <person name="Onodera N.T."/>
            <person name="Poole A.M."/>
            <person name="Pritham E.J."/>
            <person name="Richards T.A."/>
            <person name="Rocap G."/>
            <person name="Roy S.W."/>
            <person name="Sarai C."/>
            <person name="Schaack S."/>
            <person name="Shirato S."/>
            <person name="Slamovits C.H."/>
            <person name="Spencer D.F."/>
            <person name="Suzuki S."/>
            <person name="Worden A.Z."/>
            <person name="Zauner S."/>
            <person name="Barry K."/>
            <person name="Bell C."/>
            <person name="Bharti A.K."/>
            <person name="Crow J.A."/>
            <person name="Grimwood J."/>
            <person name="Kramer R."/>
            <person name="Lindquist E."/>
            <person name="Lucas S."/>
            <person name="Salamov A."/>
            <person name="McFadden G.I."/>
            <person name="Lane C.E."/>
            <person name="Keeling P.J."/>
            <person name="Gray M.W."/>
            <person name="Grigoriev I.V."/>
            <person name="Archibald J.M."/>
        </authorList>
    </citation>
    <scope>NUCLEOTIDE SEQUENCE</scope>
    <source>
        <strain evidence="7">CCMP2712</strain>
    </source>
</reference>
<evidence type="ECO:0000256" key="2">
    <source>
        <dbReference type="ARBA" id="ARBA00023043"/>
    </source>
</evidence>
<dbReference type="GeneID" id="17288920"/>
<dbReference type="EnsemblProtists" id="EKX32189">
    <property type="protein sequence ID" value="EKX32189"/>
    <property type="gene ID" value="GUITHDRAFT_148796"/>
</dbReference>
<dbReference type="Proteomes" id="UP000011087">
    <property type="component" value="Unassembled WGS sequence"/>
</dbReference>
<evidence type="ECO:0000313" key="6">
    <source>
        <dbReference type="EnsemblProtists" id="EKX32189"/>
    </source>
</evidence>
<dbReference type="AlphaFoldDB" id="L1I8G8"/>
<sequence length="183" mass="20015">MCTGDPCLLLLLLFLLLLIPNPNPNPHPLLCWKAESLLLAIRTENVQLVSRYVKSGKDCNFYTGVFPPLTIAAGEGRGEMVKLLLQGRADVNHAVLPCWWFEVRQNLSIRILTRCQGNVEVARALLEAKLKQADVDARTLKGNTPLLFAANSGHLECAKVAGRKGGKIVLRDLAAASSAWCLC</sequence>
<evidence type="ECO:0000313" key="7">
    <source>
        <dbReference type="Proteomes" id="UP000011087"/>
    </source>
</evidence>